<dbReference type="AlphaFoldDB" id="A0A382C4W5"/>
<sequence>MKRYKKSGKSKLTKSLENLNYRNIFGLAFVLGTISITLGWKLDSLYLCGVVLPILCMLAYSSLGFIEKKNDTLIEQFADSIYYLGFLLTLVALIISLVDLSEAEYSLEGVGSRFGIALATTVLGLFLRIILTNFRESFSDKKAILEEQLAKSMKDFSYQVQIQARTLRTTTDLYNTSIELSINSMNKSIATLTSGLDSVSTKGIEQVAKTFERTNEQLNLAVTNVFKKIELIQISEDILTSPIQKPIKKLADLLDEYKDGFASLTQEQKKISRDNELFSNNLTKLNESATKLASSIQNISDDISNVH</sequence>
<organism evidence="8">
    <name type="scientific">marine metagenome</name>
    <dbReference type="NCBI Taxonomy" id="408172"/>
    <lineage>
        <taxon>unclassified sequences</taxon>
        <taxon>metagenomes</taxon>
        <taxon>ecological metagenomes</taxon>
    </lineage>
</organism>
<feature type="transmembrane region" description="Helical" evidence="6">
    <location>
        <begin position="21"/>
        <end position="38"/>
    </location>
</feature>
<evidence type="ECO:0000256" key="4">
    <source>
        <dbReference type="ARBA" id="ARBA00022989"/>
    </source>
</evidence>
<protein>
    <recommendedName>
        <fullName evidence="7">MotA/TolQ/ExbB proton channel domain-containing protein</fullName>
    </recommendedName>
</protein>
<keyword evidence="5 6" id="KW-0472">Membrane</keyword>
<keyword evidence="3 6" id="KW-0812">Transmembrane</keyword>
<feature type="non-terminal residue" evidence="8">
    <location>
        <position position="307"/>
    </location>
</feature>
<evidence type="ECO:0000256" key="5">
    <source>
        <dbReference type="ARBA" id="ARBA00023136"/>
    </source>
</evidence>
<evidence type="ECO:0000256" key="1">
    <source>
        <dbReference type="ARBA" id="ARBA00004651"/>
    </source>
</evidence>
<name>A0A382C4W5_9ZZZZ</name>
<dbReference type="EMBL" id="UINC01032706">
    <property type="protein sequence ID" value="SVB20812.1"/>
    <property type="molecule type" value="Genomic_DNA"/>
</dbReference>
<feature type="domain" description="MotA/TolQ/ExbB proton channel" evidence="7">
    <location>
        <begin position="68"/>
        <end position="146"/>
    </location>
</feature>
<reference evidence="8" key="1">
    <citation type="submission" date="2018-05" db="EMBL/GenBank/DDBJ databases">
        <authorList>
            <person name="Lanie J.A."/>
            <person name="Ng W.-L."/>
            <person name="Kazmierczak K.M."/>
            <person name="Andrzejewski T.M."/>
            <person name="Davidsen T.M."/>
            <person name="Wayne K.J."/>
            <person name="Tettelin H."/>
            <person name="Glass J.I."/>
            <person name="Rusch D."/>
            <person name="Podicherti R."/>
            <person name="Tsui H.-C.T."/>
            <person name="Winkler M.E."/>
        </authorList>
    </citation>
    <scope>NUCLEOTIDE SEQUENCE</scope>
</reference>
<dbReference type="GO" id="GO:0005886">
    <property type="term" value="C:plasma membrane"/>
    <property type="evidence" value="ECO:0007669"/>
    <property type="project" value="UniProtKB-SubCell"/>
</dbReference>
<evidence type="ECO:0000256" key="2">
    <source>
        <dbReference type="ARBA" id="ARBA00022475"/>
    </source>
</evidence>
<accession>A0A382C4W5</accession>
<evidence type="ECO:0000256" key="3">
    <source>
        <dbReference type="ARBA" id="ARBA00022692"/>
    </source>
</evidence>
<feature type="transmembrane region" description="Helical" evidence="6">
    <location>
        <begin position="110"/>
        <end position="131"/>
    </location>
</feature>
<proteinExistence type="predicted"/>
<evidence type="ECO:0000256" key="6">
    <source>
        <dbReference type="SAM" id="Phobius"/>
    </source>
</evidence>
<evidence type="ECO:0000259" key="7">
    <source>
        <dbReference type="Pfam" id="PF01618"/>
    </source>
</evidence>
<dbReference type="InterPro" id="IPR002898">
    <property type="entry name" value="MotA_ExbB_proton_chnl"/>
</dbReference>
<keyword evidence="4 6" id="KW-1133">Transmembrane helix</keyword>
<gene>
    <name evidence="8" type="ORF">METZ01_LOCUS173666</name>
</gene>
<dbReference type="Pfam" id="PF01618">
    <property type="entry name" value="MotA_ExbB"/>
    <property type="match status" value="1"/>
</dbReference>
<feature type="transmembrane region" description="Helical" evidence="6">
    <location>
        <begin position="44"/>
        <end position="65"/>
    </location>
</feature>
<keyword evidence="2" id="KW-1003">Cell membrane</keyword>
<feature type="transmembrane region" description="Helical" evidence="6">
    <location>
        <begin position="77"/>
        <end position="98"/>
    </location>
</feature>
<evidence type="ECO:0000313" key="8">
    <source>
        <dbReference type="EMBL" id="SVB20812.1"/>
    </source>
</evidence>
<comment type="subcellular location">
    <subcellularLocation>
        <location evidence="1">Cell membrane</location>
        <topology evidence="1">Multi-pass membrane protein</topology>
    </subcellularLocation>
</comment>